<dbReference type="AlphaFoldDB" id="A0A380T352"/>
<evidence type="ECO:0000313" key="3">
    <source>
        <dbReference type="EMBL" id="SUQ63958.1"/>
    </source>
</evidence>
<dbReference type="Pfam" id="PF05232">
    <property type="entry name" value="BTP"/>
    <property type="match status" value="2"/>
</dbReference>
<name>A0A380T352_9PSED</name>
<feature type="transmembrane region" description="Helical" evidence="1">
    <location>
        <begin position="82"/>
        <end position="104"/>
    </location>
</feature>
<dbReference type="Proteomes" id="UP000255177">
    <property type="component" value="Unassembled WGS sequence"/>
</dbReference>
<feature type="domain" description="Chlorhexidine efflux transporter" evidence="2">
    <location>
        <begin position="8"/>
        <end position="70"/>
    </location>
</feature>
<feature type="domain" description="Chlorhexidine efflux transporter" evidence="2">
    <location>
        <begin position="76"/>
        <end position="139"/>
    </location>
</feature>
<accession>A0A380T352</accession>
<gene>
    <name evidence="3" type="ORF">CCOS864_03412</name>
</gene>
<proteinExistence type="predicted"/>
<keyword evidence="1" id="KW-1133">Transmembrane helix</keyword>
<keyword evidence="4" id="KW-1185">Reference proteome</keyword>
<evidence type="ECO:0000259" key="2">
    <source>
        <dbReference type="Pfam" id="PF05232"/>
    </source>
</evidence>
<dbReference type="NCBIfam" id="NF033665">
    <property type="entry name" value="PACE_efflu_PCE"/>
    <property type="match status" value="1"/>
</dbReference>
<feature type="transmembrane region" description="Helical" evidence="1">
    <location>
        <begin position="14"/>
        <end position="35"/>
    </location>
</feature>
<dbReference type="InterPro" id="IPR058208">
    <property type="entry name" value="PACE"/>
</dbReference>
<dbReference type="EMBL" id="UIDD01000008">
    <property type="protein sequence ID" value="SUQ63958.1"/>
    <property type="molecule type" value="Genomic_DNA"/>
</dbReference>
<evidence type="ECO:0000313" key="4">
    <source>
        <dbReference type="Proteomes" id="UP000255177"/>
    </source>
</evidence>
<dbReference type="InterPro" id="IPR007896">
    <property type="entry name" value="BTP_bacteria"/>
</dbReference>
<keyword evidence="1" id="KW-0472">Membrane</keyword>
<dbReference type="RefSeq" id="WP_166675695.1">
    <property type="nucleotide sequence ID" value="NZ_CBCSFG010000037.1"/>
</dbReference>
<dbReference type="NCBIfam" id="NF033664">
    <property type="entry name" value="PACE_transport"/>
    <property type="match status" value="1"/>
</dbReference>
<feature type="transmembrane region" description="Helical" evidence="1">
    <location>
        <begin position="41"/>
        <end position="61"/>
    </location>
</feature>
<reference evidence="4" key="1">
    <citation type="submission" date="2018-07" db="EMBL/GenBank/DDBJ databases">
        <authorList>
            <person name="Blom J."/>
        </authorList>
    </citation>
    <scope>NUCLEOTIDE SEQUENCE [LARGE SCALE GENOMIC DNA]</scope>
    <source>
        <strain evidence="4">CCOS 864</strain>
    </source>
</reference>
<organism evidence="3 4">
    <name type="scientific">Pseudomonas wadenswilerensis</name>
    <dbReference type="NCBI Taxonomy" id="1785161"/>
    <lineage>
        <taxon>Bacteria</taxon>
        <taxon>Pseudomonadati</taxon>
        <taxon>Pseudomonadota</taxon>
        <taxon>Gammaproteobacteria</taxon>
        <taxon>Pseudomonadales</taxon>
        <taxon>Pseudomonadaceae</taxon>
        <taxon>Pseudomonas</taxon>
    </lineage>
</organism>
<sequence>MKLQATQKSFAERIVHAVGFEVIAVLICAPIGAWLLDRSMLEMGALAVMLSTVAMIWNMLYNAAFDRLWPVSRVARTVKVRALHAGGFETGFVLIGVPIAALMLDVSLVQAFLLEIGFFAFMLPYTMAYNWGYDLLRQRLMSAPVSAVQAQQTRG</sequence>
<keyword evidence="1 3" id="KW-0812">Transmembrane</keyword>
<protein>
    <submittedName>
        <fullName evidence="3">Bacterial Transmembrane Pair family protein</fullName>
    </submittedName>
</protein>
<feature type="transmembrane region" description="Helical" evidence="1">
    <location>
        <begin position="110"/>
        <end position="131"/>
    </location>
</feature>
<evidence type="ECO:0000256" key="1">
    <source>
        <dbReference type="SAM" id="Phobius"/>
    </source>
</evidence>